<reference evidence="2 3" key="1">
    <citation type="journal article" date="2020" name="Microb. Genom.">
        <title>Genetic diversity of clinical and environmental Mucorales isolates obtained from an investigation of mucormycosis cases among solid organ transplant recipients.</title>
        <authorList>
            <person name="Nguyen M.H."/>
            <person name="Kaul D."/>
            <person name="Muto C."/>
            <person name="Cheng S.J."/>
            <person name="Richter R.A."/>
            <person name="Bruno V.M."/>
            <person name="Liu G."/>
            <person name="Beyhan S."/>
            <person name="Sundermann A.J."/>
            <person name="Mounaud S."/>
            <person name="Pasculle A.W."/>
            <person name="Nierman W.C."/>
            <person name="Driscoll E."/>
            <person name="Cumbie R."/>
            <person name="Clancy C.J."/>
            <person name="Dupont C.L."/>
        </authorList>
    </citation>
    <scope>NUCLEOTIDE SEQUENCE [LARGE SCALE GENOMIC DNA]</scope>
    <source>
        <strain evidence="2 3">GL24</strain>
    </source>
</reference>
<dbReference type="Proteomes" id="UP000740926">
    <property type="component" value="Unassembled WGS sequence"/>
</dbReference>
<evidence type="ECO:0000313" key="3">
    <source>
        <dbReference type="Proteomes" id="UP000740926"/>
    </source>
</evidence>
<dbReference type="AlphaFoldDB" id="A0A9P6Y0D5"/>
<evidence type="ECO:0000256" key="1">
    <source>
        <dbReference type="SAM" id="MobiDB-lite"/>
    </source>
</evidence>
<feature type="region of interest" description="Disordered" evidence="1">
    <location>
        <begin position="105"/>
        <end position="181"/>
    </location>
</feature>
<keyword evidence="3" id="KW-1185">Reference proteome</keyword>
<feature type="region of interest" description="Disordered" evidence="1">
    <location>
        <begin position="1"/>
        <end position="92"/>
    </location>
</feature>
<dbReference type="EMBL" id="JAANIU010007881">
    <property type="protein sequence ID" value="KAG1536461.1"/>
    <property type="molecule type" value="Genomic_DNA"/>
</dbReference>
<evidence type="ECO:0000313" key="2">
    <source>
        <dbReference type="EMBL" id="KAG1536461.1"/>
    </source>
</evidence>
<name>A0A9P6Y0D5_9FUNG</name>
<gene>
    <name evidence="2" type="ORF">G6F50_015058</name>
</gene>
<organism evidence="2 3">
    <name type="scientific">Rhizopus delemar</name>
    <dbReference type="NCBI Taxonomy" id="936053"/>
    <lineage>
        <taxon>Eukaryota</taxon>
        <taxon>Fungi</taxon>
        <taxon>Fungi incertae sedis</taxon>
        <taxon>Mucoromycota</taxon>
        <taxon>Mucoromycotina</taxon>
        <taxon>Mucoromycetes</taxon>
        <taxon>Mucorales</taxon>
        <taxon>Mucorineae</taxon>
        <taxon>Rhizopodaceae</taxon>
        <taxon>Rhizopus</taxon>
    </lineage>
</organism>
<comment type="caution">
    <text evidence="2">The sequence shown here is derived from an EMBL/GenBank/DDBJ whole genome shotgun (WGS) entry which is preliminary data.</text>
</comment>
<protein>
    <submittedName>
        <fullName evidence="2">Uncharacterized protein</fullName>
    </submittedName>
</protein>
<accession>A0A9P6Y0D5</accession>
<proteinExistence type="predicted"/>
<sequence length="181" mass="19082">MAGGREAARPGGAEPSARAPALARKGVGRAGLSTGPYRAGGSAHRRPERRAEIAHGGRIAPVQRPGHSGDPRAVRRRHRGKTYCAGRGAGRHRQHLHAIGHAHGLGGIRDRAQGPAGRTGGRTGPWRLGGIHRNRGRQGVIHRFAAGAADTHRDRPRHAGQPRHGLASGPVRVGQRRGPDL</sequence>